<evidence type="ECO:0000313" key="2">
    <source>
        <dbReference type="EMBL" id="SIO19596.1"/>
    </source>
</evidence>
<name>A0A1N6HIN1_9BACT</name>
<evidence type="ECO:0000313" key="3">
    <source>
        <dbReference type="Proteomes" id="UP000184694"/>
    </source>
</evidence>
<accession>A0A1N6HIN1</accession>
<dbReference type="Pfam" id="PF13487">
    <property type="entry name" value="HD_5"/>
    <property type="match status" value="1"/>
</dbReference>
<dbReference type="STRING" id="1121457.SAMN02745161_2231"/>
<dbReference type="SMART" id="SM00471">
    <property type="entry name" value="HDc"/>
    <property type="match status" value="1"/>
</dbReference>
<sequence length="332" mass="37972">MTTAHSTASESFREAYYQIAKSILESFPKYRPPLDLFVYKDESATLETYCRKGHRLSNEQVDEIHKLCDSGSLFVARADHAVYFKHIVKQLDLVLIDENLKETEIAEVIIQALTIRLEEFMSQPVRPVFETLYKDVMVFTEFLAQDKFRIKLFMRRLAMGEHTLCSHSLNTAITGLWLFFETRKDFKRRDLDKATLALLLHDIGMSKVPSFILAKTEPLKRDERAKIIEHALQGGKVVHKLGFAFDEMVQAIMQHHERLDGSGYPNKLKGDDIGWFGRLTAVADSFSAMITDRNYAKAISPAEAAASLQKDEKRYDSKYASLLNAAYATNLF</sequence>
<dbReference type="AlphaFoldDB" id="A0A1N6HIN1"/>
<organism evidence="2 3">
    <name type="scientific">Halodesulfovibrio marinisediminis DSM 17456</name>
    <dbReference type="NCBI Taxonomy" id="1121457"/>
    <lineage>
        <taxon>Bacteria</taxon>
        <taxon>Pseudomonadati</taxon>
        <taxon>Thermodesulfobacteriota</taxon>
        <taxon>Desulfovibrionia</taxon>
        <taxon>Desulfovibrionales</taxon>
        <taxon>Desulfovibrionaceae</taxon>
        <taxon>Halodesulfovibrio</taxon>
    </lineage>
</organism>
<keyword evidence="3" id="KW-1185">Reference proteome</keyword>
<dbReference type="OrthoDB" id="9776628at2"/>
<dbReference type="Proteomes" id="UP000184694">
    <property type="component" value="Unassembled WGS sequence"/>
</dbReference>
<feature type="domain" description="HD-GYP" evidence="1">
    <location>
        <begin position="142"/>
        <end position="332"/>
    </location>
</feature>
<dbReference type="PANTHER" id="PTHR43155:SF2">
    <property type="entry name" value="CYCLIC DI-GMP PHOSPHODIESTERASE PA4108"/>
    <property type="match status" value="1"/>
</dbReference>
<evidence type="ECO:0000259" key="1">
    <source>
        <dbReference type="PROSITE" id="PS51832"/>
    </source>
</evidence>
<dbReference type="PROSITE" id="PS51832">
    <property type="entry name" value="HD_GYP"/>
    <property type="match status" value="1"/>
</dbReference>
<proteinExistence type="predicted"/>
<dbReference type="InterPro" id="IPR037522">
    <property type="entry name" value="HD_GYP_dom"/>
</dbReference>
<dbReference type="Gene3D" id="1.10.3210.10">
    <property type="entry name" value="Hypothetical protein af1432"/>
    <property type="match status" value="1"/>
</dbReference>
<reference evidence="3" key="1">
    <citation type="submission" date="2016-11" db="EMBL/GenBank/DDBJ databases">
        <authorList>
            <person name="Varghese N."/>
            <person name="Submissions S."/>
        </authorList>
    </citation>
    <scope>NUCLEOTIDE SEQUENCE [LARGE SCALE GENOMIC DNA]</scope>
    <source>
        <strain evidence="3">DSM 17456</strain>
    </source>
</reference>
<dbReference type="SUPFAM" id="SSF109604">
    <property type="entry name" value="HD-domain/PDEase-like"/>
    <property type="match status" value="1"/>
</dbReference>
<protein>
    <submittedName>
        <fullName evidence="2">HD domain-containing protein</fullName>
    </submittedName>
</protein>
<dbReference type="InterPro" id="IPR003607">
    <property type="entry name" value="HD/PDEase_dom"/>
</dbReference>
<gene>
    <name evidence="2" type="ORF">SAMN02745161_2231</name>
</gene>
<dbReference type="RefSeq" id="WP_074216990.1">
    <property type="nucleotide sequence ID" value="NZ_FSRG01000005.1"/>
</dbReference>
<dbReference type="PANTHER" id="PTHR43155">
    <property type="entry name" value="CYCLIC DI-GMP PHOSPHODIESTERASE PA4108-RELATED"/>
    <property type="match status" value="1"/>
</dbReference>
<dbReference type="EMBL" id="FSRG01000005">
    <property type="protein sequence ID" value="SIO19596.1"/>
    <property type="molecule type" value="Genomic_DNA"/>
</dbReference>
<dbReference type="CDD" id="cd00077">
    <property type="entry name" value="HDc"/>
    <property type="match status" value="1"/>
</dbReference>